<dbReference type="Gene3D" id="3.40.50.1010">
    <property type="entry name" value="5'-nuclease"/>
    <property type="match status" value="1"/>
</dbReference>
<dbReference type="CDD" id="cd09866">
    <property type="entry name" value="PIN_Fcf1-Utp23-H"/>
    <property type="match status" value="1"/>
</dbReference>
<name>A0A8W8KLP9_MAGGI</name>
<evidence type="ECO:0000256" key="8">
    <source>
        <dbReference type="SAM" id="MobiDB-lite"/>
    </source>
</evidence>
<evidence type="ECO:0000313" key="11">
    <source>
        <dbReference type="Proteomes" id="UP000005408"/>
    </source>
</evidence>
<dbReference type="InterPro" id="IPR006984">
    <property type="entry name" value="Fcf1/UTP23"/>
</dbReference>
<dbReference type="GO" id="GO:0032040">
    <property type="term" value="C:small-subunit processome"/>
    <property type="evidence" value="ECO:0007669"/>
    <property type="project" value="InterPro"/>
</dbReference>
<dbReference type="Pfam" id="PF24779">
    <property type="entry name" value="UTP23_sensor"/>
    <property type="match status" value="1"/>
</dbReference>
<feature type="compositionally biased region" description="Basic and acidic residues" evidence="8">
    <location>
        <begin position="216"/>
        <end position="227"/>
    </location>
</feature>
<evidence type="ECO:0000256" key="6">
    <source>
        <dbReference type="ARBA" id="ARBA00038503"/>
    </source>
</evidence>
<feature type="domain" description="UTP23 sensor motif region" evidence="9">
    <location>
        <begin position="193"/>
        <end position="212"/>
    </location>
</feature>
<dbReference type="AlphaFoldDB" id="A0A8W8KLP9"/>
<evidence type="ECO:0000259" key="9">
    <source>
        <dbReference type="Pfam" id="PF24779"/>
    </source>
</evidence>
<sequence>YEAMGIKRQKQVRKSLAFYKKNFGYSPPYYVLVDGTFCRAALKQKINIREQLPKYLEAEVNICTTQCILDECEAFGSVLYGPLKILQQYQKAPCGHSKSIKGADKCIQHTTKKTVKYIVGTQDPVLREVLRNRTGLPILYIAFNAIMLENPSTASLMAAEKKTETELKPTLHQQTVIQKLKIQTFGDEMEVVKKKKKKVKGPNPLSCKKSKKKKTDIKPKTGSEETKKRKKRRKKHKSAHTTEAVL</sequence>
<evidence type="ECO:0000256" key="5">
    <source>
        <dbReference type="ARBA" id="ARBA00037300"/>
    </source>
</evidence>
<protein>
    <recommendedName>
        <fullName evidence="7">rRNA-processing protein UTP23 homolog</fullName>
    </recommendedName>
</protein>
<evidence type="ECO:0000256" key="2">
    <source>
        <dbReference type="ARBA" id="ARBA00022517"/>
    </source>
</evidence>
<proteinExistence type="inferred from homology"/>
<keyword evidence="2" id="KW-0690">Ribosome biogenesis</keyword>
<comment type="subcellular location">
    <subcellularLocation>
        <location evidence="1">Nucleus</location>
        <location evidence="1">Nucleolus</location>
    </subcellularLocation>
</comment>
<dbReference type="EnsemblMetazoa" id="G2443.1">
    <property type="protein sequence ID" value="G2443.1:cds"/>
    <property type="gene ID" value="G2443"/>
</dbReference>
<comment type="similarity">
    <text evidence="6">Belongs to the UTP23/FCF1 family. UTP23 subfamily.</text>
</comment>
<organism evidence="10 11">
    <name type="scientific">Magallana gigas</name>
    <name type="common">Pacific oyster</name>
    <name type="synonym">Crassostrea gigas</name>
    <dbReference type="NCBI Taxonomy" id="29159"/>
    <lineage>
        <taxon>Eukaryota</taxon>
        <taxon>Metazoa</taxon>
        <taxon>Spiralia</taxon>
        <taxon>Lophotrochozoa</taxon>
        <taxon>Mollusca</taxon>
        <taxon>Bivalvia</taxon>
        <taxon>Autobranchia</taxon>
        <taxon>Pteriomorphia</taxon>
        <taxon>Ostreida</taxon>
        <taxon>Ostreoidea</taxon>
        <taxon>Ostreidae</taxon>
        <taxon>Magallana</taxon>
    </lineage>
</organism>
<dbReference type="EnsemblMetazoa" id="G2443.2">
    <property type="protein sequence ID" value="G2443.2:cds"/>
    <property type="gene ID" value="G2443"/>
</dbReference>
<evidence type="ECO:0000256" key="4">
    <source>
        <dbReference type="ARBA" id="ARBA00023242"/>
    </source>
</evidence>
<comment type="function">
    <text evidence="5">Involved in rRNA-processing and ribosome biogenesis.</text>
</comment>
<keyword evidence="3" id="KW-0698">rRNA processing</keyword>
<evidence type="ECO:0000256" key="1">
    <source>
        <dbReference type="ARBA" id="ARBA00004604"/>
    </source>
</evidence>
<evidence type="ECO:0000256" key="7">
    <source>
        <dbReference type="ARBA" id="ARBA00071400"/>
    </source>
</evidence>
<dbReference type="InterPro" id="IPR029060">
    <property type="entry name" value="PIN-like_dom_sf"/>
</dbReference>
<dbReference type="PANTHER" id="PTHR12416">
    <property type="entry name" value="RRNA-PROCESSING PROTEIN UTP23 HOMOLOG"/>
    <property type="match status" value="1"/>
</dbReference>
<dbReference type="GO" id="GO:0006364">
    <property type="term" value="P:rRNA processing"/>
    <property type="evidence" value="ECO:0007669"/>
    <property type="project" value="UniProtKB-KW"/>
</dbReference>
<evidence type="ECO:0000313" key="10">
    <source>
        <dbReference type="EnsemblMetazoa" id="G2443.1:cds"/>
    </source>
</evidence>
<dbReference type="Proteomes" id="UP000005408">
    <property type="component" value="Unassembled WGS sequence"/>
</dbReference>
<accession>A0A8W8KLP9</accession>
<reference evidence="10" key="1">
    <citation type="submission" date="2022-08" db="UniProtKB">
        <authorList>
            <consortium name="EnsemblMetazoa"/>
        </authorList>
    </citation>
    <scope>IDENTIFICATION</scope>
    <source>
        <strain evidence="10">05x7-T-G4-1.051#20</strain>
    </source>
</reference>
<feature type="region of interest" description="Disordered" evidence="8">
    <location>
        <begin position="193"/>
        <end position="246"/>
    </location>
</feature>
<keyword evidence="11" id="KW-1185">Reference proteome</keyword>
<dbReference type="FunFam" id="3.40.50.1010:FF:000006">
    <property type="entry name" value="rRNA-processing protein UTP23 homolog"/>
    <property type="match status" value="1"/>
</dbReference>
<dbReference type="InterPro" id="IPR057776">
    <property type="entry name" value="UTP23_sensor"/>
</dbReference>
<feature type="compositionally biased region" description="Basic residues" evidence="8">
    <location>
        <begin position="228"/>
        <end position="239"/>
    </location>
</feature>
<evidence type="ECO:0000256" key="3">
    <source>
        <dbReference type="ARBA" id="ARBA00022552"/>
    </source>
</evidence>
<keyword evidence="4" id="KW-0539">Nucleus</keyword>
<dbReference type="Pfam" id="PF04900">
    <property type="entry name" value="Fcf1"/>
    <property type="match status" value="1"/>
</dbReference>
<dbReference type="SUPFAM" id="SSF88723">
    <property type="entry name" value="PIN domain-like"/>
    <property type="match status" value="1"/>
</dbReference>